<evidence type="ECO:0000256" key="2">
    <source>
        <dbReference type="ARBA" id="ARBA00022741"/>
    </source>
</evidence>
<dbReference type="GO" id="GO:0004674">
    <property type="term" value="F:protein serine/threonine kinase activity"/>
    <property type="evidence" value="ECO:0007669"/>
    <property type="project" value="UniProtKB-KW"/>
</dbReference>
<dbReference type="Gene3D" id="1.10.510.10">
    <property type="entry name" value="Transferase(Phosphotransferase) domain 1"/>
    <property type="match status" value="1"/>
</dbReference>
<keyword evidence="4" id="KW-0067">ATP-binding</keyword>
<evidence type="ECO:0000313" key="7">
    <source>
        <dbReference type="Proteomes" id="UP000006640"/>
    </source>
</evidence>
<proteinExistence type="predicted"/>
<dbReference type="eggNOG" id="COG0515">
    <property type="taxonomic scope" value="Bacteria"/>
</dbReference>
<evidence type="ECO:0000256" key="1">
    <source>
        <dbReference type="ARBA" id="ARBA00022679"/>
    </source>
</evidence>
<dbReference type="PANTHER" id="PTHR43289">
    <property type="entry name" value="MITOGEN-ACTIVATED PROTEIN KINASE KINASE KINASE 20-RELATED"/>
    <property type="match status" value="1"/>
</dbReference>
<evidence type="ECO:0000256" key="3">
    <source>
        <dbReference type="ARBA" id="ARBA00022777"/>
    </source>
</evidence>
<name>D6Y5P5_THEBD</name>
<keyword evidence="7" id="KW-1185">Reference proteome</keyword>
<dbReference type="InterPro" id="IPR000719">
    <property type="entry name" value="Prot_kinase_dom"/>
</dbReference>
<organism evidence="6 7">
    <name type="scientific">Thermobispora bispora (strain ATCC 19993 / DSM 43833 / CBS 139.67 / JCM 10125 / KCTC 9307 / NBRC 14880 / R51)</name>
    <dbReference type="NCBI Taxonomy" id="469371"/>
    <lineage>
        <taxon>Bacteria</taxon>
        <taxon>Bacillati</taxon>
        <taxon>Actinomycetota</taxon>
        <taxon>Actinomycetes</taxon>
        <taxon>Streptosporangiales</taxon>
        <taxon>Streptosporangiaceae</taxon>
        <taxon>Thermobispora</taxon>
    </lineage>
</organism>
<dbReference type="HOGENOM" id="CLU_000288_63_44_11"/>
<dbReference type="PROSITE" id="PS00108">
    <property type="entry name" value="PROTEIN_KINASE_ST"/>
    <property type="match status" value="1"/>
</dbReference>
<dbReference type="EMBL" id="CP001874">
    <property type="protein sequence ID" value="ADG87391.1"/>
    <property type="molecule type" value="Genomic_DNA"/>
</dbReference>
<dbReference type="OrthoDB" id="9762169at2"/>
<dbReference type="CDD" id="cd14014">
    <property type="entry name" value="STKc_PknB_like"/>
    <property type="match status" value="1"/>
</dbReference>
<evidence type="ECO:0000313" key="6">
    <source>
        <dbReference type="EMBL" id="ADG87391.1"/>
    </source>
</evidence>
<dbReference type="KEGG" id="tbi:Tbis_0666"/>
<dbReference type="AlphaFoldDB" id="D6Y5P5"/>
<dbReference type="Gene3D" id="3.30.200.20">
    <property type="entry name" value="Phosphorylase Kinase, domain 1"/>
    <property type="match status" value="1"/>
</dbReference>
<evidence type="ECO:0000256" key="4">
    <source>
        <dbReference type="ARBA" id="ARBA00022840"/>
    </source>
</evidence>
<dbReference type="RefSeq" id="WP_013130924.1">
    <property type="nucleotide sequence ID" value="NC_014165.1"/>
</dbReference>
<protein>
    <submittedName>
        <fullName evidence="6">Serine/threonine protein kinase</fullName>
    </submittedName>
</protein>
<dbReference type="InterPro" id="IPR008271">
    <property type="entry name" value="Ser/Thr_kinase_AS"/>
</dbReference>
<dbReference type="PANTHER" id="PTHR43289:SF34">
    <property type="entry name" value="SERINE_THREONINE-PROTEIN KINASE YBDM-RELATED"/>
    <property type="match status" value="1"/>
</dbReference>
<dbReference type="PROSITE" id="PS50011">
    <property type="entry name" value="PROTEIN_KINASE_DOM"/>
    <property type="match status" value="1"/>
</dbReference>
<sequence>MPQIEPLTQWDPVRLGPFTLTGRIAEGGQAVIYLGRDPEGRWAAVKLLKVKFTRDPAARSRFARELKATLRVPGFCTARVLFADVDGDRPYIASEYISGRTLVETVEAWGPLKGESLTRLAVGTATALTAIHKAGIVHRDFKPDNVMISRDGPRVLDFGIARILDVTGTTTSRAVGTPAYLAPEQISGGKVGPPADVFSWAATIMYAATGRAVFGGGTFATILNRVLNEDVDVGVLAEPLRGVVAACLRKAPEERPTAEQVLRWLLGRPGDDPEEAVLSAGAAHARGLAFHS</sequence>
<gene>
    <name evidence="6" type="ordered locus">Tbis_0666</name>
</gene>
<keyword evidence="3 6" id="KW-0418">Kinase</keyword>
<keyword evidence="6" id="KW-0723">Serine/threonine-protein kinase</keyword>
<dbReference type="Proteomes" id="UP000006640">
    <property type="component" value="Chromosome"/>
</dbReference>
<dbReference type="InterPro" id="IPR011009">
    <property type="entry name" value="Kinase-like_dom_sf"/>
</dbReference>
<keyword evidence="2" id="KW-0547">Nucleotide-binding</keyword>
<dbReference type="GO" id="GO:0005524">
    <property type="term" value="F:ATP binding"/>
    <property type="evidence" value="ECO:0007669"/>
    <property type="project" value="UniProtKB-KW"/>
</dbReference>
<feature type="domain" description="Protein kinase" evidence="5">
    <location>
        <begin position="18"/>
        <end position="278"/>
    </location>
</feature>
<dbReference type="Pfam" id="PF00069">
    <property type="entry name" value="Pkinase"/>
    <property type="match status" value="1"/>
</dbReference>
<dbReference type="STRING" id="469371.Tbis_0666"/>
<dbReference type="SUPFAM" id="SSF56112">
    <property type="entry name" value="Protein kinase-like (PK-like)"/>
    <property type="match status" value="1"/>
</dbReference>
<accession>D6Y5P5</accession>
<reference evidence="6 7" key="1">
    <citation type="submission" date="2010-01" db="EMBL/GenBank/DDBJ databases">
        <title>The complete genome of Thermobispora bispora DSM 43833.</title>
        <authorList>
            <consortium name="US DOE Joint Genome Institute (JGI-PGF)"/>
            <person name="Lucas S."/>
            <person name="Copeland A."/>
            <person name="Lapidus A."/>
            <person name="Glavina del Rio T."/>
            <person name="Dalin E."/>
            <person name="Tice H."/>
            <person name="Bruce D."/>
            <person name="Goodwin L."/>
            <person name="Pitluck S."/>
            <person name="Kyrpides N."/>
            <person name="Mavromatis K."/>
            <person name="Ivanova N."/>
            <person name="Mikhailova N."/>
            <person name="Chertkov O."/>
            <person name="Brettin T."/>
            <person name="Detter J.C."/>
            <person name="Han C."/>
            <person name="Larimer F."/>
            <person name="Land M."/>
            <person name="Hauser L."/>
            <person name="Markowitz V."/>
            <person name="Cheng J.-F."/>
            <person name="Hugenholtz P."/>
            <person name="Woyke T."/>
            <person name="Wu D."/>
            <person name="Jando M."/>
            <person name="Schneider S."/>
            <person name="Klenk H.-P."/>
            <person name="Eisen J.A."/>
        </authorList>
    </citation>
    <scope>NUCLEOTIDE SEQUENCE [LARGE SCALE GENOMIC DNA]</scope>
    <source>
        <strain evidence="7">ATCC 19993 / DSM 43833 / CBS 139.67 / JCM 10125 / KCTC 9307 / NBRC 14880 / R51</strain>
    </source>
</reference>
<keyword evidence="1" id="KW-0808">Transferase</keyword>
<evidence type="ECO:0000259" key="5">
    <source>
        <dbReference type="PROSITE" id="PS50011"/>
    </source>
</evidence>